<accession>A0A3N6PLL0</accession>
<dbReference type="EMBL" id="RCBY01000003">
    <property type="protein sequence ID" value="RQH57454.1"/>
    <property type="molecule type" value="Genomic_DNA"/>
</dbReference>
<keyword evidence="2" id="KW-1185">Reference proteome</keyword>
<reference evidence="1 2" key="1">
    <citation type="journal article" date="2018" name="ACS Chem. Biol.">
        <title>Ketoreductase domain dysfunction expands chemodiversity: malyngamide biosynthesis in the cyanobacterium Okeania hirsuta.</title>
        <authorList>
            <person name="Moss N.A."/>
            <person name="Leao T."/>
            <person name="Rankin M."/>
            <person name="McCullough T.M."/>
            <person name="Qu P."/>
            <person name="Korobeynikov A."/>
            <person name="Smith J.L."/>
            <person name="Gerwick L."/>
            <person name="Gerwick W.H."/>
        </authorList>
    </citation>
    <scope>NUCLEOTIDE SEQUENCE [LARGE SCALE GENOMIC DNA]</scope>
    <source>
        <strain evidence="1 2">PAB10Feb10-1</strain>
    </source>
</reference>
<comment type="caution">
    <text evidence="1">The sequence shown here is derived from an EMBL/GenBank/DDBJ whole genome shotgun (WGS) entry which is preliminary data.</text>
</comment>
<dbReference type="SUPFAM" id="SSF48452">
    <property type="entry name" value="TPR-like"/>
    <property type="match status" value="2"/>
</dbReference>
<evidence type="ECO:0000313" key="1">
    <source>
        <dbReference type="EMBL" id="RQH57454.1"/>
    </source>
</evidence>
<protein>
    <recommendedName>
        <fullName evidence="3">Tetratricopeptide repeat protein</fullName>
    </recommendedName>
</protein>
<name>A0A3N6PLL0_9CYAN</name>
<dbReference type="RefSeq" id="WP_124154131.1">
    <property type="nucleotide sequence ID" value="NZ_CAWOLW010000223.1"/>
</dbReference>
<dbReference type="OrthoDB" id="506531at2"/>
<dbReference type="AlphaFoldDB" id="A0A3N6PLL0"/>
<dbReference type="Gene3D" id="1.25.40.10">
    <property type="entry name" value="Tetratricopeptide repeat domain"/>
    <property type="match status" value="1"/>
</dbReference>
<evidence type="ECO:0000313" key="2">
    <source>
        <dbReference type="Proteomes" id="UP000269154"/>
    </source>
</evidence>
<evidence type="ECO:0008006" key="3">
    <source>
        <dbReference type="Google" id="ProtNLM"/>
    </source>
</evidence>
<sequence length="330" mass="36561">MAFSDTSVRAALNAIESESANVSEKIQMLIEMANGLQQKPKDPKQLDNAIGLYQQAIELSSNDYPLLQARALVGMATALRAMPGEGPDLLLEAREAYETALEILREEGIPEEVAEAEMNLGLVLQALVSFNLATMKQVIEAYQRGLLIFTADKHPQEYAILQNNIAIAYLSMTLSPEREGMRQAMAVQSFEEALKVVNLIEHPNEYAMLQNNLANALQYLPSLHPIDNNLRALTAYNEALKVRTAKDTPLEYAATISNKANLLYNLPDNPKHPETGNQQNLLQAKMLYEEAQAIFCQYSQVERATIVSEALAAVESELSLFDFDSAVTTR</sequence>
<organism evidence="1 2">
    <name type="scientific">Okeania hirsuta</name>
    <dbReference type="NCBI Taxonomy" id="1458930"/>
    <lineage>
        <taxon>Bacteria</taxon>
        <taxon>Bacillati</taxon>
        <taxon>Cyanobacteriota</taxon>
        <taxon>Cyanophyceae</taxon>
        <taxon>Oscillatoriophycideae</taxon>
        <taxon>Oscillatoriales</taxon>
        <taxon>Microcoleaceae</taxon>
        <taxon>Okeania</taxon>
    </lineage>
</organism>
<proteinExistence type="predicted"/>
<gene>
    <name evidence="1" type="ORF">D5R40_01150</name>
</gene>
<dbReference type="InterPro" id="IPR011990">
    <property type="entry name" value="TPR-like_helical_dom_sf"/>
</dbReference>
<dbReference type="Proteomes" id="UP000269154">
    <property type="component" value="Unassembled WGS sequence"/>
</dbReference>